<keyword evidence="4" id="KW-1133">Transmembrane helix</keyword>
<dbReference type="CDD" id="cd00082">
    <property type="entry name" value="HisKA"/>
    <property type="match status" value="1"/>
</dbReference>
<comment type="catalytic activity">
    <reaction evidence="1">
        <text>ATP + protein L-histidine = ADP + protein N-phospho-L-histidine.</text>
        <dbReference type="EC" id="2.7.13.3"/>
    </reaction>
</comment>
<dbReference type="Proteomes" id="UP001209412">
    <property type="component" value="Unassembled WGS sequence"/>
</dbReference>
<dbReference type="EC" id="2.7.13.3" evidence="2"/>
<evidence type="ECO:0000259" key="5">
    <source>
        <dbReference type="PROSITE" id="PS50109"/>
    </source>
</evidence>
<dbReference type="EMBL" id="JAMXWF010000032">
    <property type="protein sequence ID" value="MDQ6411550.1"/>
    <property type="molecule type" value="Genomic_DNA"/>
</dbReference>
<feature type="transmembrane region" description="Helical" evidence="4">
    <location>
        <begin position="94"/>
        <end position="111"/>
    </location>
</feature>
<evidence type="ECO:0000313" key="8">
    <source>
        <dbReference type="Proteomes" id="UP001209412"/>
    </source>
</evidence>
<accession>A0AAP5BJ85</accession>
<feature type="transmembrane region" description="Helical" evidence="4">
    <location>
        <begin position="198"/>
        <end position="217"/>
    </location>
</feature>
<keyword evidence="4" id="KW-0472">Membrane</keyword>
<gene>
    <name evidence="7" type="ORF">NIE36_30815</name>
    <name evidence="6" type="ORF">OSB80_30880</name>
</gene>
<feature type="transmembrane region" description="Helical" evidence="4">
    <location>
        <begin position="154"/>
        <end position="186"/>
    </location>
</feature>
<dbReference type="InterPro" id="IPR003661">
    <property type="entry name" value="HisK_dim/P_dom"/>
</dbReference>
<feature type="domain" description="Histidine kinase" evidence="5">
    <location>
        <begin position="236"/>
        <end position="473"/>
    </location>
</feature>
<organism evidence="7 9">
    <name type="scientific">Paraburkholderia madseniana</name>
    <dbReference type="NCBI Taxonomy" id="2599607"/>
    <lineage>
        <taxon>Bacteria</taxon>
        <taxon>Pseudomonadati</taxon>
        <taxon>Pseudomonadota</taxon>
        <taxon>Betaproteobacteria</taxon>
        <taxon>Burkholderiales</taxon>
        <taxon>Burkholderiaceae</taxon>
        <taxon>Paraburkholderia</taxon>
    </lineage>
</organism>
<reference evidence="7" key="1">
    <citation type="submission" date="2022-06" db="EMBL/GenBank/DDBJ databases">
        <title>PHB producers.</title>
        <authorList>
            <person name="Besaury L."/>
        </authorList>
    </citation>
    <scope>NUCLEOTIDE SEQUENCE</scope>
    <source>
        <strain evidence="7 8">SEWS6</strain>
    </source>
</reference>
<dbReference type="GO" id="GO:0000155">
    <property type="term" value="F:phosphorelay sensor kinase activity"/>
    <property type="evidence" value="ECO:0007669"/>
    <property type="project" value="InterPro"/>
</dbReference>
<dbReference type="RefSeq" id="WP_266260564.1">
    <property type="nucleotide sequence ID" value="NZ_JAMXWF010000032.1"/>
</dbReference>
<dbReference type="InterPro" id="IPR036097">
    <property type="entry name" value="HisK_dim/P_sf"/>
</dbReference>
<evidence type="ECO:0000256" key="3">
    <source>
        <dbReference type="ARBA" id="ARBA00022553"/>
    </source>
</evidence>
<keyword evidence="3" id="KW-0597">Phosphoprotein</keyword>
<evidence type="ECO:0000313" key="9">
    <source>
        <dbReference type="Proteomes" id="UP001242288"/>
    </source>
</evidence>
<keyword evidence="8" id="KW-1185">Reference proteome</keyword>
<dbReference type="SUPFAM" id="SSF47384">
    <property type="entry name" value="Homodimeric domain of signal transducing histidine kinase"/>
    <property type="match status" value="1"/>
</dbReference>
<dbReference type="InterPro" id="IPR003594">
    <property type="entry name" value="HATPase_dom"/>
</dbReference>
<dbReference type="EMBL" id="JAPKHW010000032">
    <property type="protein sequence ID" value="MCX4149732.1"/>
    <property type="molecule type" value="Genomic_DNA"/>
</dbReference>
<dbReference type="InterPro" id="IPR005467">
    <property type="entry name" value="His_kinase_dom"/>
</dbReference>
<dbReference type="Gene3D" id="3.30.565.10">
    <property type="entry name" value="Histidine kinase-like ATPase, C-terminal domain"/>
    <property type="match status" value="1"/>
</dbReference>
<dbReference type="PANTHER" id="PTHR43547">
    <property type="entry name" value="TWO-COMPONENT HISTIDINE KINASE"/>
    <property type="match status" value="1"/>
</dbReference>
<dbReference type="Proteomes" id="UP001242288">
    <property type="component" value="Unassembled WGS sequence"/>
</dbReference>
<evidence type="ECO:0000313" key="6">
    <source>
        <dbReference type="EMBL" id="MCX4149732.1"/>
    </source>
</evidence>
<keyword evidence="7" id="KW-0808">Transferase</keyword>
<proteinExistence type="predicted"/>
<dbReference type="PRINTS" id="PR00344">
    <property type="entry name" value="BCTRLSENSOR"/>
</dbReference>
<dbReference type="SUPFAM" id="SSF55874">
    <property type="entry name" value="ATPase domain of HSP90 chaperone/DNA topoisomerase II/histidine kinase"/>
    <property type="match status" value="1"/>
</dbReference>
<feature type="transmembrane region" description="Helical" evidence="4">
    <location>
        <begin position="123"/>
        <end position="142"/>
    </location>
</feature>
<dbReference type="InterPro" id="IPR036890">
    <property type="entry name" value="HATPase_C_sf"/>
</dbReference>
<feature type="transmembrane region" description="Helical" evidence="4">
    <location>
        <begin position="65"/>
        <end position="82"/>
    </location>
</feature>
<keyword evidence="7" id="KW-0418">Kinase</keyword>
<evidence type="ECO:0000256" key="2">
    <source>
        <dbReference type="ARBA" id="ARBA00012438"/>
    </source>
</evidence>
<dbReference type="PANTHER" id="PTHR43547:SF2">
    <property type="entry name" value="HYBRID SIGNAL TRANSDUCTION HISTIDINE KINASE C"/>
    <property type="match status" value="1"/>
</dbReference>
<name>A0AAP5BJ85_9BURK</name>
<dbReference type="SMART" id="SM00387">
    <property type="entry name" value="HATPase_c"/>
    <property type="match status" value="1"/>
</dbReference>
<dbReference type="InterPro" id="IPR004358">
    <property type="entry name" value="Sig_transdc_His_kin-like_C"/>
</dbReference>
<evidence type="ECO:0000256" key="1">
    <source>
        <dbReference type="ARBA" id="ARBA00000085"/>
    </source>
</evidence>
<keyword evidence="4" id="KW-0812">Transmembrane</keyword>
<dbReference type="Gene3D" id="1.10.287.130">
    <property type="match status" value="1"/>
</dbReference>
<evidence type="ECO:0000256" key="4">
    <source>
        <dbReference type="SAM" id="Phobius"/>
    </source>
</evidence>
<comment type="caution">
    <text evidence="7">The sequence shown here is derived from an EMBL/GenBank/DDBJ whole genome shotgun (WGS) entry which is preliminary data.</text>
</comment>
<dbReference type="CDD" id="cd00075">
    <property type="entry name" value="HATPase"/>
    <property type="match status" value="1"/>
</dbReference>
<protein>
    <recommendedName>
        <fullName evidence="2">histidine kinase</fullName>
        <ecNumber evidence="2">2.7.13.3</ecNumber>
    </recommendedName>
</protein>
<dbReference type="PROSITE" id="PS50109">
    <property type="entry name" value="HIS_KIN"/>
    <property type="match status" value="1"/>
</dbReference>
<dbReference type="AlphaFoldDB" id="A0AAP5BJ85"/>
<evidence type="ECO:0000313" key="7">
    <source>
        <dbReference type="EMBL" id="MDQ6411550.1"/>
    </source>
</evidence>
<sequence>MPREASTISTPEPCLRNPGESFILEIMDATRIPPRGARTVVPIRLFLAQLFAPALRNLQYVSRRMRPFSIVAIVGFPLYYYVWNDLFPQPYENLPLRLVGSALFIPILFSDRWPSWAKKLLPYYWYATIFYSLPFFFAFMLLKNNGSNVWIESALIAAFVMVLLLDWLMLLLNFLIGIALAYLAYWATTDVVSVNSTYLVHLAIFSFAIAIGVVANYDTERIRVEQERAMLATAGSIAHELRTPLLAIRAGAAGLGSYLPLLLETYGIAQGGGLSVPKIRVAHLHSMDGVLSRIEQEAVHSNTIIDMLLANARFTGGHSQKIAQCSIRQCVETALDRYPFRGGEQQRVLTDLINDFTFEGSDMLVVHVLFNLLKNAFRGMADVDSALISIRLASGPRANQLLFRDTGVGIASHVLPHIFTRFYTSSTEADDASVGTGIGLAFCRDVMRVMGGSIDCTSIEYMYTEFVLTFPKP</sequence>
<dbReference type="Pfam" id="PF02518">
    <property type="entry name" value="HATPase_c"/>
    <property type="match status" value="1"/>
</dbReference>